<organism evidence="1 2">
    <name type="scientific">Cyclotella cryptica</name>
    <dbReference type="NCBI Taxonomy" id="29204"/>
    <lineage>
        <taxon>Eukaryota</taxon>
        <taxon>Sar</taxon>
        <taxon>Stramenopiles</taxon>
        <taxon>Ochrophyta</taxon>
        <taxon>Bacillariophyta</taxon>
        <taxon>Coscinodiscophyceae</taxon>
        <taxon>Thalassiosirophycidae</taxon>
        <taxon>Stephanodiscales</taxon>
        <taxon>Stephanodiscaceae</taxon>
        <taxon>Cyclotella</taxon>
    </lineage>
</organism>
<gene>
    <name evidence="1" type="ORF">HJC23_003562</name>
</gene>
<reference evidence="1 2" key="1">
    <citation type="journal article" date="2020" name="G3 (Bethesda)">
        <title>Improved Reference Genome for Cyclotella cryptica CCMP332, a Model for Cell Wall Morphogenesis, Salinity Adaptation, and Lipid Production in Diatoms (Bacillariophyta).</title>
        <authorList>
            <person name="Roberts W.R."/>
            <person name="Downey K.M."/>
            <person name="Ruck E.C."/>
            <person name="Traller J.C."/>
            <person name="Alverson A.J."/>
        </authorList>
    </citation>
    <scope>NUCLEOTIDE SEQUENCE [LARGE SCALE GENOMIC DNA]</scope>
    <source>
        <strain evidence="1 2">CCMP332</strain>
    </source>
</reference>
<dbReference type="Proteomes" id="UP001516023">
    <property type="component" value="Unassembled WGS sequence"/>
</dbReference>
<keyword evidence="2" id="KW-1185">Reference proteome</keyword>
<accession>A0ABD3PIE8</accession>
<evidence type="ECO:0000313" key="1">
    <source>
        <dbReference type="EMBL" id="KAL3787813.1"/>
    </source>
</evidence>
<dbReference type="AlphaFoldDB" id="A0ABD3PIE8"/>
<name>A0ABD3PIE8_9STRA</name>
<sequence>MSSNILHTFNPSISIAPIHRTSLHPAAPINPSFAFHALQTDEETTQQSTTAEETTQKYGLEASLFQSLQSKDGESGKSLLAKYGIAPRHLHSTRNSFLRLCYVLVNRESAWAPC</sequence>
<proteinExistence type="predicted"/>
<dbReference type="EMBL" id="JABMIG020000168">
    <property type="protein sequence ID" value="KAL3787813.1"/>
    <property type="molecule type" value="Genomic_DNA"/>
</dbReference>
<evidence type="ECO:0000313" key="2">
    <source>
        <dbReference type="Proteomes" id="UP001516023"/>
    </source>
</evidence>
<protein>
    <submittedName>
        <fullName evidence="1">Uncharacterized protein</fullName>
    </submittedName>
</protein>
<comment type="caution">
    <text evidence="1">The sequence shown here is derived from an EMBL/GenBank/DDBJ whole genome shotgun (WGS) entry which is preliminary data.</text>
</comment>